<keyword evidence="1" id="KW-0812">Transmembrane</keyword>
<feature type="transmembrane region" description="Helical" evidence="1">
    <location>
        <begin position="71"/>
        <end position="92"/>
    </location>
</feature>
<protein>
    <submittedName>
        <fullName evidence="2">Uncharacterized protein</fullName>
    </submittedName>
</protein>
<keyword evidence="1" id="KW-0472">Membrane</keyword>
<dbReference type="PATRIC" id="fig|1423734.3.peg.2226"/>
<comment type="caution">
    <text evidence="2">The sequence shown here is derived from an EMBL/GenBank/DDBJ whole genome shotgun (WGS) entry which is preliminary data.</text>
</comment>
<dbReference type="AlphaFoldDB" id="A0A0R1Y376"/>
<keyword evidence="1" id="KW-1133">Transmembrane helix</keyword>
<reference evidence="2 3" key="1">
    <citation type="journal article" date="2015" name="Genome Announc.">
        <title>Expanding the biotechnology potential of lactobacilli through comparative genomics of 213 strains and associated genera.</title>
        <authorList>
            <person name="Sun Z."/>
            <person name="Harris H.M."/>
            <person name="McCann A."/>
            <person name="Guo C."/>
            <person name="Argimon S."/>
            <person name="Zhang W."/>
            <person name="Yang X."/>
            <person name="Jeffery I.B."/>
            <person name="Cooney J.C."/>
            <person name="Kagawa T.F."/>
            <person name="Liu W."/>
            <person name="Song Y."/>
            <person name="Salvetti E."/>
            <person name="Wrobel A."/>
            <person name="Rasinkangas P."/>
            <person name="Parkhill J."/>
            <person name="Rea M.C."/>
            <person name="O'Sullivan O."/>
            <person name="Ritari J."/>
            <person name="Douillard F.P."/>
            <person name="Paul Ross R."/>
            <person name="Yang R."/>
            <person name="Briner A.E."/>
            <person name="Felis G.E."/>
            <person name="de Vos W.M."/>
            <person name="Barrangou R."/>
            <person name="Klaenhammer T.R."/>
            <person name="Caufield P.W."/>
            <person name="Cui Y."/>
            <person name="Zhang H."/>
            <person name="O'Toole P.W."/>
        </authorList>
    </citation>
    <scope>NUCLEOTIDE SEQUENCE [LARGE SCALE GENOMIC DNA]</scope>
    <source>
        <strain evidence="2 3">DSM 18527</strain>
    </source>
</reference>
<accession>A0A0R1Y376</accession>
<organism evidence="2 3">
    <name type="scientific">Agrilactobacillus composti DSM 18527 = JCM 14202</name>
    <dbReference type="NCBI Taxonomy" id="1423734"/>
    <lineage>
        <taxon>Bacteria</taxon>
        <taxon>Bacillati</taxon>
        <taxon>Bacillota</taxon>
        <taxon>Bacilli</taxon>
        <taxon>Lactobacillales</taxon>
        <taxon>Lactobacillaceae</taxon>
        <taxon>Agrilactobacillus</taxon>
    </lineage>
</organism>
<proteinExistence type="predicted"/>
<evidence type="ECO:0000256" key="1">
    <source>
        <dbReference type="SAM" id="Phobius"/>
    </source>
</evidence>
<name>A0A0R1Y376_9LACO</name>
<evidence type="ECO:0000313" key="3">
    <source>
        <dbReference type="Proteomes" id="UP000051236"/>
    </source>
</evidence>
<keyword evidence="3" id="KW-1185">Reference proteome</keyword>
<feature type="transmembrane region" description="Helical" evidence="1">
    <location>
        <begin position="12"/>
        <end position="32"/>
    </location>
</feature>
<dbReference type="Proteomes" id="UP000051236">
    <property type="component" value="Unassembled WGS sequence"/>
</dbReference>
<evidence type="ECO:0000313" key="2">
    <source>
        <dbReference type="EMBL" id="KRM34214.1"/>
    </source>
</evidence>
<sequence length="95" mass="10849">MAIYPSFYFWRFNGLLLPLAAMIPLAIVTYKLERLLTQLDIKSTYEIKCGLAEVQPDPQVLHQQRQSWPGILAICAILVPLIVFILLFLSALPFM</sequence>
<gene>
    <name evidence="2" type="ORF">FC83_GL002204</name>
</gene>
<dbReference type="EMBL" id="AZGA01000029">
    <property type="protein sequence ID" value="KRM34214.1"/>
    <property type="molecule type" value="Genomic_DNA"/>
</dbReference>